<dbReference type="AlphaFoldDB" id="A0A1I2A745"/>
<keyword evidence="5 7" id="KW-1133">Transmembrane helix</keyword>
<evidence type="ECO:0000256" key="4">
    <source>
        <dbReference type="ARBA" id="ARBA00022692"/>
    </source>
</evidence>
<feature type="domain" description="Glycine transporter" evidence="8">
    <location>
        <begin position="6"/>
        <end position="79"/>
    </location>
</feature>
<proteinExistence type="inferred from homology"/>
<evidence type="ECO:0000256" key="2">
    <source>
        <dbReference type="ARBA" id="ARBA00008193"/>
    </source>
</evidence>
<keyword evidence="10" id="KW-1185">Reference proteome</keyword>
<name>A0A1I2A745_9RHOB</name>
<dbReference type="InterPro" id="IPR005115">
    <property type="entry name" value="Gly_transporter"/>
</dbReference>
<feature type="domain" description="Glycine transporter" evidence="8">
    <location>
        <begin position="91"/>
        <end position="163"/>
    </location>
</feature>
<dbReference type="PANTHER" id="PTHR30506:SF3">
    <property type="entry name" value="UPF0126 INNER MEMBRANE PROTEIN YADS-RELATED"/>
    <property type="match status" value="1"/>
</dbReference>
<comment type="similarity">
    <text evidence="2">Belongs to the UPF0126 family.</text>
</comment>
<evidence type="ECO:0000256" key="5">
    <source>
        <dbReference type="ARBA" id="ARBA00022989"/>
    </source>
</evidence>
<evidence type="ECO:0000259" key="8">
    <source>
        <dbReference type="Pfam" id="PF03458"/>
    </source>
</evidence>
<feature type="transmembrane region" description="Helical" evidence="7">
    <location>
        <begin position="6"/>
        <end position="23"/>
    </location>
</feature>
<keyword evidence="4 7" id="KW-0812">Transmembrane</keyword>
<gene>
    <name evidence="9" type="ORF">SAMN04515678_109114</name>
</gene>
<sequence>MTLVAVLDYAAITMFALTGALVASREQLDIVGFAFLACLTGMGGGTLRDLLLDRDVFWIADPVYLVSATLAAVGVFFLAHRLESRWETLKWLDAAALSVAVAAGAVITADAGEALPVIVVMGMITGCVGGLARDVVSNEVPLMLRPGQLYVTCAFSGSLALALADLAGAPSALSAVLAAVVCFVLRAGAIRRGWELPIYKPRPKTDASHPDNDK</sequence>
<evidence type="ECO:0000256" key="3">
    <source>
        <dbReference type="ARBA" id="ARBA00022475"/>
    </source>
</evidence>
<feature type="transmembrane region" description="Helical" evidence="7">
    <location>
        <begin position="172"/>
        <end position="190"/>
    </location>
</feature>
<dbReference type="EMBL" id="FOMS01000009">
    <property type="protein sequence ID" value="SFE39597.1"/>
    <property type="molecule type" value="Genomic_DNA"/>
</dbReference>
<evidence type="ECO:0000256" key="1">
    <source>
        <dbReference type="ARBA" id="ARBA00004651"/>
    </source>
</evidence>
<feature type="transmembrane region" description="Helical" evidence="7">
    <location>
        <begin position="57"/>
        <end position="79"/>
    </location>
</feature>
<dbReference type="RefSeq" id="WP_149756692.1">
    <property type="nucleotide sequence ID" value="NZ_FOMS01000009.1"/>
</dbReference>
<organism evidence="9 10">
    <name type="scientific">Roseivivax sediminis</name>
    <dbReference type="NCBI Taxonomy" id="936889"/>
    <lineage>
        <taxon>Bacteria</taxon>
        <taxon>Pseudomonadati</taxon>
        <taxon>Pseudomonadota</taxon>
        <taxon>Alphaproteobacteria</taxon>
        <taxon>Rhodobacterales</taxon>
        <taxon>Roseobacteraceae</taxon>
        <taxon>Roseivivax</taxon>
    </lineage>
</organism>
<dbReference type="Proteomes" id="UP000325289">
    <property type="component" value="Unassembled WGS sequence"/>
</dbReference>
<evidence type="ECO:0000313" key="9">
    <source>
        <dbReference type="EMBL" id="SFE39597.1"/>
    </source>
</evidence>
<feature type="transmembrane region" description="Helical" evidence="7">
    <location>
        <begin position="148"/>
        <end position="166"/>
    </location>
</feature>
<evidence type="ECO:0000256" key="7">
    <source>
        <dbReference type="SAM" id="Phobius"/>
    </source>
</evidence>
<feature type="transmembrane region" description="Helical" evidence="7">
    <location>
        <begin position="115"/>
        <end position="136"/>
    </location>
</feature>
<dbReference type="OrthoDB" id="9791874at2"/>
<dbReference type="Pfam" id="PF03458">
    <property type="entry name" value="Gly_transporter"/>
    <property type="match status" value="2"/>
</dbReference>
<reference evidence="9 10" key="1">
    <citation type="submission" date="2016-10" db="EMBL/GenBank/DDBJ databases">
        <authorList>
            <person name="Varghese N."/>
            <person name="Submissions S."/>
        </authorList>
    </citation>
    <scope>NUCLEOTIDE SEQUENCE [LARGE SCALE GENOMIC DNA]</scope>
    <source>
        <strain evidence="10">YIM D21,KCTC 23444,ACCC 10710</strain>
    </source>
</reference>
<evidence type="ECO:0000256" key="6">
    <source>
        <dbReference type="ARBA" id="ARBA00023136"/>
    </source>
</evidence>
<keyword evidence="3" id="KW-1003">Cell membrane</keyword>
<accession>A0A1I2A745</accession>
<protein>
    <submittedName>
        <fullName evidence="9">Uncharacterized membrane protein YeiH</fullName>
    </submittedName>
</protein>
<feature type="transmembrane region" description="Helical" evidence="7">
    <location>
        <begin position="30"/>
        <end position="51"/>
    </location>
</feature>
<keyword evidence="6 7" id="KW-0472">Membrane</keyword>
<comment type="subcellular location">
    <subcellularLocation>
        <location evidence="1">Cell membrane</location>
        <topology evidence="1">Multi-pass membrane protein</topology>
    </subcellularLocation>
</comment>
<dbReference type="PANTHER" id="PTHR30506">
    <property type="entry name" value="INNER MEMBRANE PROTEIN"/>
    <property type="match status" value="1"/>
</dbReference>
<dbReference type="GO" id="GO:0005886">
    <property type="term" value="C:plasma membrane"/>
    <property type="evidence" value="ECO:0007669"/>
    <property type="project" value="UniProtKB-SubCell"/>
</dbReference>
<evidence type="ECO:0000313" key="10">
    <source>
        <dbReference type="Proteomes" id="UP000325289"/>
    </source>
</evidence>
<feature type="transmembrane region" description="Helical" evidence="7">
    <location>
        <begin position="91"/>
        <end position="109"/>
    </location>
</feature>